<evidence type="ECO:0000313" key="1">
    <source>
        <dbReference type="EMBL" id="MBB5722067.1"/>
    </source>
</evidence>
<accession>A0A7W9BK80</accession>
<dbReference type="AlphaFoldDB" id="A0A7W9BK80"/>
<protein>
    <submittedName>
        <fullName evidence="1">Putative phiE125 gp8 family phage protein</fullName>
    </submittedName>
</protein>
<reference evidence="1 2" key="1">
    <citation type="submission" date="2020-08" db="EMBL/GenBank/DDBJ databases">
        <title>Genomic Encyclopedia of Type Strains, Phase IV (KMG-IV): sequencing the most valuable type-strain genomes for metagenomic binning, comparative biology and taxonomic classification.</title>
        <authorList>
            <person name="Goeker M."/>
        </authorList>
    </citation>
    <scope>NUCLEOTIDE SEQUENCE [LARGE SCALE GENOMIC DNA]</scope>
    <source>
        <strain evidence="1 2">DSM 101064</strain>
    </source>
</reference>
<dbReference type="Gene3D" id="1.10.3230.30">
    <property type="entry name" value="Phage gp6-like head-tail connector protein"/>
    <property type="match status" value="1"/>
</dbReference>
<evidence type="ECO:0000313" key="2">
    <source>
        <dbReference type="Proteomes" id="UP000535415"/>
    </source>
</evidence>
<proteinExistence type="predicted"/>
<keyword evidence="2" id="KW-1185">Reference proteome</keyword>
<dbReference type="InterPro" id="IPR011738">
    <property type="entry name" value="Phage_CHP"/>
</dbReference>
<dbReference type="Proteomes" id="UP000535415">
    <property type="component" value="Unassembled WGS sequence"/>
</dbReference>
<organism evidence="1 2">
    <name type="scientific">Yoonia ponticola</name>
    <dbReference type="NCBI Taxonomy" id="1524255"/>
    <lineage>
        <taxon>Bacteria</taxon>
        <taxon>Pseudomonadati</taxon>
        <taxon>Pseudomonadota</taxon>
        <taxon>Alphaproteobacteria</taxon>
        <taxon>Rhodobacterales</taxon>
        <taxon>Paracoccaceae</taxon>
        <taxon>Yoonia</taxon>
    </lineage>
</organism>
<sequence length="197" mass="21308">MMLVEQTPVPAAALPVAQFKDHMRMGSGFADDDLQDGLLETHLRAAIAAIEARTGKILISRDFTWTLTCWRDAYRQPLPIAPVAAITEVTLIDRLGVETAAPALGWKLEVDAHRPRLLGLGGTLATIPQHGSVRIGMLAGYGAEWTDLPTDLAQATFLLAAHFYEFRHAGAGSDMPMGVASLIAPHRNVRLFMGGRT</sequence>
<gene>
    <name evidence="1" type="ORF">FHS72_001691</name>
</gene>
<dbReference type="CDD" id="cd08054">
    <property type="entry name" value="gp6"/>
    <property type="match status" value="1"/>
</dbReference>
<name>A0A7W9BK80_9RHOB</name>
<comment type="caution">
    <text evidence="1">The sequence shown here is derived from an EMBL/GenBank/DDBJ whole genome shotgun (WGS) entry which is preliminary data.</text>
</comment>
<dbReference type="RefSeq" id="WP_183527983.1">
    <property type="nucleotide sequence ID" value="NZ_JACIJM010000004.1"/>
</dbReference>
<dbReference type="EMBL" id="JACIJM010000004">
    <property type="protein sequence ID" value="MBB5722067.1"/>
    <property type="molecule type" value="Genomic_DNA"/>
</dbReference>
<dbReference type="NCBIfam" id="TIGR02215">
    <property type="entry name" value="phage_chp_gp8"/>
    <property type="match status" value="1"/>
</dbReference>